<dbReference type="PANTHER" id="PTHR11364:SF32">
    <property type="entry name" value="SULFURTRANSFERASE"/>
    <property type="match status" value="1"/>
</dbReference>
<feature type="domain" description="Rhodanese" evidence="4">
    <location>
        <begin position="165"/>
        <end position="251"/>
    </location>
</feature>
<dbReference type="InterPro" id="IPR001763">
    <property type="entry name" value="Rhodanese-like_dom"/>
</dbReference>
<dbReference type="CDD" id="cd01448">
    <property type="entry name" value="TST_Repeat_1"/>
    <property type="match status" value="1"/>
</dbReference>
<keyword evidence="2" id="KW-0677">Repeat</keyword>
<dbReference type="SMART" id="SM00450">
    <property type="entry name" value="RHOD"/>
    <property type="match status" value="2"/>
</dbReference>
<keyword evidence="3" id="KW-0472">Membrane</keyword>
<feature type="domain" description="Rhodanese" evidence="4">
    <location>
        <begin position="18"/>
        <end position="114"/>
    </location>
</feature>
<accession>A0A9R0XXC4</accession>
<organism evidence="5 6">
    <name type="scientific">Triticum turgidum subsp. durum</name>
    <name type="common">Durum wheat</name>
    <name type="synonym">Triticum durum</name>
    <dbReference type="NCBI Taxonomy" id="4567"/>
    <lineage>
        <taxon>Eukaryota</taxon>
        <taxon>Viridiplantae</taxon>
        <taxon>Streptophyta</taxon>
        <taxon>Embryophyta</taxon>
        <taxon>Tracheophyta</taxon>
        <taxon>Spermatophyta</taxon>
        <taxon>Magnoliopsida</taxon>
        <taxon>Liliopsida</taxon>
        <taxon>Poales</taxon>
        <taxon>Poaceae</taxon>
        <taxon>BOP clade</taxon>
        <taxon>Pooideae</taxon>
        <taxon>Triticodae</taxon>
        <taxon>Triticeae</taxon>
        <taxon>Triticinae</taxon>
        <taxon>Triticum</taxon>
    </lineage>
</organism>
<evidence type="ECO:0000259" key="4">
    <source>
        <dbReference type="PROSITE" id="PS50206"/>
    </source>
</evidence>
<dbReference type="GO" id="GO:0004792">
    <property type="term" value="F:thiosulfate-cyanide sulfurtransferase activity"/>
    <property type="evidence" value="ECO:0007669"/>
    <property type="project" value="TreeGrafter"/>
</dbReference>
<dbReference type="AlphaFoldDB" id="A0A9R0XXC4"/>
<dbReference type="EMBL" id="LT934121">
    <property type="protein sequence ID" value="VAI44240.1"/>
    <property type="molecule type" value="Genomic_DNA"/>
</dbReference>
<keyword evidence="3" id="KW-0812">Transmembrane</keyword>
<dbReference type="PROSITE" id="PS50206">
    <property type="entry name" value="RHODANESE_3"/>
    <property type="match status" value="2"/>
</dbReference>
<evidence type="ECO:0000256" key="2">
    <source>
        <dbReference type="ARBA" id="ARBA00022737"/>
    </source>
</evidence>
<dbReference type="Gene3D" id="3.40.250.10">
    <property type="entry name" value="Rhodanese-like domain"/>
    <property type="match status" value="3"/>
</dbReference>
<evidence type="ECO:0000256" key="3">
    <source>
        <dbReference type="SAM" id="Phobius"/>
    </source>
</evidence>
<dbReference type="Gramene" id="TRITD6Av1G048650.1">
    <property type="protein sequence ID" value="TRITD6Av1G048650.1"/>
    <property type="gene ID" value="TRITD6Av1G048650"/>
</dbReference>
<dbReference type="InterPro" id="IPR045078">
    <property type="entry name" value="TST/MPST-like"/>
</dbReference>
<dbReference type="InterPro" id="IPR036873">
    <property type="entry name" value="Rhodanese-like_dom_sf"/>
</dbReference>
<evidence type="ECO:0000256" key="1">
    <source>
        <dbReference type="ARBA" id="ARBA00022679"/>
    </source>
</evidence>
<evidence type="ECO:0000313" key="6">
    <source>
        <dbReference type="Proteomes" id="UP000324705"/>
    </source>
</evidence>
<name>A0A9R0XXC4_TRITD</name>
<evidence type="ECO:0000313" key="5">
    <source>
        <dbReference type="EMBL" id="VAI44240.1"/>
    </source>
</evidence>
<dbReference type="PANTHER" id="PTHR11364">
    <property type="entry name" value="THIOSULFATE SULFERTANSFERASE"/>
    <property type="match status" value="1"/>
</dbReference>
<sequence>MAQDDPVVSAQWLQQHLGQPDIKILDASWYMPHESRDAWQEYQLPHMLPSEEAFAAAVSALGISNHDKVIVYDGKGFYSAPRVWWMFRILGHDKVWVLDGGFPQWQASGFNIGSSCLDDAVLKSRAANSAVETAYNGELANAATFQTEFRHQLLWTLEKVKHNVAAKAHQVVDARVKGRFDGVMPEPREGVRSGHIPGTKCVPFPEMSDGAQTLLPADEISKKFEQAGISLADPIVLTCASGVTACILALVWKSRMLFLDISLRH</sequence>
<keyword evidence="1" id="KW-0808">Transferase</keyword>
<keyword evidence="6" id="KW-1185">Reference proteome</keyword>
<proteinExistence type="predicted"/>
<gene>
    <name evidence="5" type="ORF">TRITD_6Av1G048650</name>
</gene>
<feature type="transmembrane region" description="Helical" evidence="3">
    <location>
        <begin position="231"/>
        <end position="252"/>
    </location>
</feature>
<dbReference type="GO" id="GO:0005739">
    <property type="term" value="C:mitochondrion"/>
    <property type="evidence" value="ECO:0007669"/>
    <property type="project" value="TreeGrafter"/>
</dbReference>
<keyword evidence="3" id="KW-1133">Transmembrane helix</keyword>
<protein>
    <recommendedName>
        <fullName evidence="4">Rhodanese domain-containing protein</fullName>
    </recommendedName>
</protein>
<dbReference type="Proteomes" id="UP000324705">
    <property type="component" value="Chromosome 6A"/>
</dbReference>
<dbReference type="Pfam" id="PF00581">
    <property type="entry name" value="Rhodanese"/>
    <property type="match status" value="2"/>
</dbReference>
<reference evidence="5 6" key="1">
    <citation type="submission" date="2017-09" db="EMBL/GenBank/DDBJ databases">
        <authorList>
            <consortium name="International Durum Wheat Genome Sequencing Consortium (IDWGSC)"/>
            <person name="Milanesi L."/>
        </authorList>
    </citation>
    <scope>NUCLEOTIDE SEQUENCE [LARGE SCALE GENOMIC DNA]</scope>
    <source>
        <strain evidence="6">cv. Svevo</strain>
    </source>
</reference>
<dbReference type="CDD" id="cd01449">
    <property type="entry name" value="TST_Repeat_2"/>
    <property type="match status" value="1"/>
</dbReference>
<dbReference type="SUPFAM" id="SSF52821">
    <property type="entry name" value="Rhodanese/Cell cycle control phosphatase"/>
    <property type="match status" value="2"/>
</dbReference>